<comment type="caution">
    <text evidence="1">The sequence shown here is derived from an EMBL/GenBank/DDBJ whole genome shotgun (WGS) entry which is preliminary data.</text>
</comment>
<keyword evidence="2" id="KW-1185">Reference proteome</keyword>
<gene>
    <name evidence="1" type="ORF">CAUJ_LOCUS4528</name>
</gene>
<evidence type="ECO:0000313" key="2">
    <source>
        <dbReference type="Proteomes" id="UP000835052"/>
    </source>
</evidence>
<dbReference type="AlphaFoldDB" id="A0A8S1GYS2"/>
<proteinExistence type="predicted"/>
<dbReference type="EMBL" id="CAJGYM010000008">
    <property type="protein sequence ID" value="CAD6188609.1"/>
    <property type="molecule type" value="Genomic_DNA"/>
</dbReference>
<organism evidence="1 2">
    <name type="scientific">Caenorhabditis auriculariae</name>
    <dbReference type="NCBI Taxonomy" id="2777116"/>
    <lineage>
        <taxon>Eukaryota</taxon>
        <taxon>Metazoa</taxon>
        <taxon>Ecdysozoa</taxon>
        <taxon>Nematoda</taxon>
        <taxon>Chromadorea</taxon>
        <taxon>Rhabditida</taxon>
        <taxon>Rhabditina</taxon>
        <taxon>Rhabditomorpha</taxon>
        <taxon>Rhabditoidea</taxon>
        <taxon>Rhabditidae</taxon>
        <taxon>Peloderinae</taxon>
        <taxon>Caenorhabditis</taxon>
    </lineage>
</organism>
<accession>A0A8S1GYS2</accession>
<evidence type="ECO:0000313" key="1">
    <source>
        <dbReference type="EMBL" id="CAD6188609.1"/>
    </source>
</evidence>
<reference evidence="1" key="1">
    <citation type="submission" date="2020-10" db="EMBL/GenBank/DDBJ databases">
        <authorList>
            <person name="Kikuchi T."/>
        </authorList>
    </citation>
    <scope>NUCLEOTIDE SEQUENCE</scope>
    <source>
        <strain evidence="1">NKZ352</strain>
    </source>
</reference>
<sequence length="142" mass="16668">MLKPFIARKIVFESTCLLCRTALSASKFSIWSFSDANNVKSLYLEWKSEGCLPLILSRFSASVFVLLGMIFSKVEFNRSAIHFSNFKCWVDSKDTFILFLSEAKIRDYEVELKSFVPLVVMARFYYHIVAFNKMQWCRFPKR</sequence>
<protein>
    <submittedName>
        <fullName evidence="1">Uncharacterized protein</fullName>
    </submittedName>
</protein>
<name>A0A8S1GYS2_9PELO</name>
<dbReference type="Proteomes" id="UP000835052">
    <property type="component" value="Unassembled WGS sequence"/>
</dbReference>